<gene>
    <name evidence="2" type="ORF">G2W53_008367</name>
</gene>
<protein>
    <submittedName>
        <fullName evidence="2">Uncharacterized protein</fullName>
    </submittedName>
</protein>
<feature type="compositionally biased region" description="Basic and acidic residues" evidence="1">
    <location>
        <begin position="1"/>
        <end position="11"/>
    </location>
</feature>
<reference evidence="2" key="1">
    <citation type="submission" date="2020-09" db="EMBL/GenBank/DDBJ databases">
        <title>Genome-Enabled Discovery of Anthraquinone Biosynthesis in Senna tora.</title>
        <authorList>
            <person name="Kang S.-H."/>
            <person name="Pandey R.P."/>
            <person name="Lee C.-M."/>
            <person name="Sim J.-S."/>
            <person name="Jeong J.-T."/>
            <person name="Choi B.-S."/>
            <person name="Jung M."/>
            <person name="Ginzburg D."/>
            <person name="Zhao K."/>
            <person name="Won S.Y."/>
            <person name="Oh T.-J."/>
            <person name="Yu Y."/>
            <person name="Kim N.-H."/>
            <person name="Lee O.R."/>
            <person name="Lee T.-H."/>
            <person name="Bashyal P."/>
            <person name="Kim T.-S."/>
            <person name="Lee W.-H."/>
            <person name="Kawkins C."/>
            <person name="Kim C.-K."/>
            <person name="Kim J.S."/>
            <person name="Ahn B.O."/>
            <person name="Rhee S.Y."/>
            <person name="Sohng J.K."/>
        </authorList>
    </citation>
    <scope>NUCLEOTIDE SEQUENCE</scope>
    <source>
        <tissue evidence="2">Leaf</tissue>
    </source>
</reference>
<keyword evidence="3" id="KW-1185">Reference proteome</keyword>
<evidence type="ECO:0000313" key="3">
    <source>
        <dbReference type="Proteomes" id="UP000634136"/>
    </source>
</evidence>
<evidence type="ECO:0000313" key="2">
    <source>
        <dbReference type="EMBL" id="KAF7839885.1"/>
    </source>
</evidence>
<name>A0A834X8C8_9FABA</name>
<feature type="region of interest" description="Disordered" evidence="1">
    <location>
        <begin position="1"/>
        <end position="38"/>
    </location>
</feature>
<proteinExistence type="predicted"/>
<comment type="caution">
    <text evidence="2">The sequence shown here is derived from an EMBL/GenBank/DDBJ whole genome shotgun (WGS) entry which is preliminary data.</text>
</comment>
<organism evidence="2 3">
    <name type="scientific">Senna tora</name>
    <dbReference type="NCBI Taxonomy" id="362788"/>
    <lineage>
        <taxon>Eukaryota</taxon>
        <taxon>Viridiplantae</taxon>
        <taxon>Streptophyta</taxon>
        <taxon>Embryophyta</taxon>
        <taxon>Tracheophyta</taxon>
        <taxon>Spermatophyta</taxon>
        <taxon>Magnoliopsida</taxon>
        <taxon>eudicotyledons</taxon>
        <taxon>Gunneridae</taxon>
        <taxon>Pentapetalae</taxon>
        <taxon>rosids</taxon>
        <taxon>fabids</taxon>
        <taxon>Fabales</taxon>
        <taxon>Fabaceae</taxon>
        <taxon>Caesalpinioideae</taxon>
        <taxon>Cassia clade</taxon>
        <taxon>Senna</taxon>
    </lineage>
</organism>
<dbReference type="Proteomes" id="UP000634136">
    <property type="component" value="Unassembled WGS sequence"/>
</dbReference>
<dbReference type="AlphaFoldDB" id="A0A834X8C8"/>
<accession>A0A834X8C8</accession>
<evidence type="ECO:0000256" key="1">
    <source>
        <dbReference type="SAM" id="MobiDB-lite"/>
    </source>
</evidence>
<dbReference type="EMBL" id="JAAIUW010000003">
    <property type="protein sequence ID" value="KAF7839885.1"/>
    <property type="molecule type" value="Genomic_DNA"/>
</dbReference>
<sequence length="38" mass="4381">METIECRGTHERRAKRNRRQLTPTNYSGSGGDESTTHF</sequence>